<keyword evidence="8" id="KW-1133">Transmembrane helix</keyword>
<evidence type="ECO:0000256" key="5">
    <source>
        <dbReference type="ARBA" id="ARBA00022840"/>
    </source>
</evidence>
<evidence type="ECO:0000256" key="3">
    <source>
        <dbReference type="ARBA" id="ARBA00022741"/>
    </source>
</evidence>
<evidence type="ECO:0000256" key="1">
    <source>
        <dbReference type="ARBA" id="ARBA00022527"/>
    </source>
</evidence>
<evidence type="ECO:0000256" key="4">
    <source>
        <dbReference type="ARBA" id="ARBA00022777"/>
    </source>
</evidence>
<evidence type="ECO:0000259" key="9">
    <source>
        <dbReference type="PROSITE" id="PS50011"/>
    </source>
</evidence>
<dbReference type="OrthoDB" id="1711006at2759"/>
<keyword evidence="11" id="KW-1185">Reference proteome</keyword>
<keyword evidence="8" id="KW-0472">Membrane</keyword>
<feature type="transmembrane region" description="Helical" evidence="8">
    <location>
        <begin position="400"/>
        <end position="419"/>
    </location>
</feature>
<evidence type="ECO:0000313" key="11">
    <source>
        <dbReference type="Proteomes" id="UP000007264"/>
    </source>
</evidence>
<dbReference type="SMART" id="SM00220">
    <property type="entry name" value="S_TKc"/>
    <property type="match status" value="1"/>
</dbReference>
<dbReference type="KEGG" id="csl:COCSUDRAFT_43964"/>
<dbReference type="SUPFAM" id="SSF56112">
    <property type="entry name" value="Protein kinase-like (PK-like)"/>
    <property type="match status" value="1"/>
</dbReference>
<dbReference type="Proteomes" id="UP000007264">
    <property type="component" value="Unassembled WGS sequence"/>
</dbReference>
<evidence type="ECO:0000256" key="2">
    <source>
        <dbReference type="ARBA" id="ARBA00022679"/>
    </source>
</evidence>
<proteinExistence type="predicted"/>
<dbReference type="InterPro" id="IPR001245">
    <property type="entry name" value="Ser-Thr/Tyr_kinase_cat_dom"/>
</dbReference>
<reference evidence="10 11" key="1">
    <citation type="journal article" date="2012" name="Genome Biol.">
        <title>The genome of the polar eukaryotic microalga coccomyxa subellipsoidea reveals traits of cold adaptation.</title>
        <authorList>
            <person name="Blanc G."/>
            <person name="Agarkova I."/>
            <person name="Grimwood J."/>
            <person name="Kuo A."/>
            <person name="Brueggeman A."/>
            <person name="Dunigan D."/>
            <person name="Gurnon J."/>
            <person name="Ladunga I."/>
            <person name="Lindquist E."/>
            <person name="Lucas S."/>
            <person name="Pangilinan J."/>
            <person name="Proschold T."/>
            <person name="Salamov A."/>
            <person name="Schmutz J."/>
            <person name="Weeks D."/>
            <person name="Yamada T."/>
            <person name="Claverie J.M."/>
            <person name="Grigoriev I."/>
            <person name="Van Etten J."/>
            <person name="Lomsadze A."/>
            <person name="Borodovsky M."/>
        </authorList>
    </citation>
    <scope>NUCLEOTIDE SEQUENCE [LARGE SCALE GENOMIC DNA]</scope>
    <source>
        <strain evidence="10 11">C-169</strain>
    </source>
</reference>
<dbReference type="PROSITE" id="PS00108">
    <property type="entry name" value="PROTEIN_KINASE_ST"/>
    <property type="match status" value="1"/>
</dbReference>
<dbReference type="RefSeq" id="XP_005645088.1">
    <property type="nucleotide sequence ID" value="XM_005645031.1"/>
</dbReference>
<dbReference type="Gene3D" id="1.10.510.10">
    <property type="entry name" value="Transferase(Phosphotransferase) domain 1"/>
    <property type="match status" value="1"/>
</dbReference>
<dbReference type="eggNOG" id="KOG0192">
    <property type="taxonomic scope" value="Eukaryota"/>
</dbReference>
<name>I0YQ75_COCSC</name>
<dbReference type="PROSITE" id="PS50011">
    <property type="entry name" value="PROTEIN_KINASE_DOM"/>
    <property type="match status" value="1"/>
</dbReference>
<dbReference type="Pfam" id="PF07714">
    <property type="entry name" value="PK_Tyr_Ser-Thr"/>
    <property type="match status" value="2"/>
</dbReference>
<evidence type="ECO:0000256" key="6">
    <source>
        <dbReference type="PROSITE-ProRule" id="PRU10141"/>
    </source>
</evidence>
<feature type="region of interest" description="Disordered" evidence="7">
    <location>
        <begin position="560"/>
        <end position="601"/>
    </location>
</feature>
<protein>
    <submittedName>
        <fullName evidence="10">Kinase-like protein</fullName>
    </submittedName>
</protein>
<feature type="region of interest" description="Disordered" evidence="7">
    <location>
        <begin position="486"/>
        <end position="537"/>
    </location>
</feature>
<evidence type="ECO:0000256" key="7">
    <source>
        <dbReference type="SAM" id="MobiDB-lite"/>
    </source>
</evidence>
<keyword evidence="2" id="KW-0808">Transferase</keyword>
<keyword evidence="8" id="KW-0812">Transmembrane</keyword>
<keyword evidence="1" id="KW-0723">Serine/threonine-protein kinase</keyword>
<gene>
    <name evidence="10" type="ORF">COCSUDRAFT_43964</name>
</gene>
<organism evidence="10 11">
    <name type="scientific">Coccomyxa subellipsoidea (strain C-169)</name>
    <name type="common">Green microalga</name>
    <dbReference type="NCBI Taxonomy" id="574566"/>
    <lineage>
        <taxon>Eukaryota</taxon>
        <taxon>Viridiplantae</taxon>
        <taxon>Chlorophyta</taxon>
        <taxon>core chlorophytes</taxon>
        <taxon>Trebouxiophyceae</taxon>
        <taxon>Trebouxiophyceae incertae sedis</taxon>
        <taxon>Coccomyxaceae</taxon>
        <taxon>Coccomyxa</taxon>
        <taxon>Coccomyxa subellipsoidea</taxon>
    </lineage>
</organism>
<feature type="domain" description="Protein kinase" evidence="9">
    <location>
        <begin position="609"/>
        <end position="907"/>
    </location>
</feature>
<dbReference type="InterPro" id="IPR008271">
    <property type="entry name" value="Ser/Thr_kinase_AS"/>
</dbReference>
<dbReference type="AlphaFoldDB" id="I0YQ75"/>
<accession>I0YQ75</accession>
<dbReference type="InterPro" id="IPR051681">
    <property type="entry name" value="Ser/Thr_Kinases-Pseudokinases"/>
</dbReference>
<dbReference type="PROSITE" id="PS00107">
    <property type="entry name" value="PROTEIN_KINASE_ATP"/>
    <property type="match status" value="1"/>
</dbReference>
<dbReference type="GO" id="GO:0005524">
    <property type="term" value="F:ATP binding"/>
    <property type="evidence" value="ECO:0007669"/>
    <property type="project" value="UniProtKB-UniRule"/>
</dbReference>
<evidence type="ECO:0000256" key="8">
    <source>
        <dbReference type="SAM" id="Phobius"/>
    </source>
</evidence>
<feature type="binding site" evidence="6">
    <location>
        <position position="636"/>
    </location>
    <ligand>
        <name>ATP</name>
        <dbReference type="ChEBI" id="CHEBI:30616"/>
    </ligand>
</feature>
<feature type="transmembrane region" description="Helical" evidence="8">
    <location>
        <begin position="197"/>
        <end position="220"/>
    </location>
</feature>
<dbReference type="EMBL" id="AGSI01000015">
    <property type="protein sequence ID" value="EIE20544.1"/>
    <property type="molecule type" value="Genomic_DNA"/>
</dbReference>
<keyword evidence="5 6" id="KW-0067">ATP-binding</keyword>
<dbReference type="PANTHER" id="PTHR44329">
    <property type="entry name" value="SERINE/THREONINE-PROTEIN KINASE TNNI3K-RELATED"/>
    <property type="match status" value="1"/>
</dbReference>
<dbReference type="STRING" id="574566.I0YQ75"/>
<keyword evidence="3 6" id="KW-0547">Nucleotide-binding</keyword>
<comment type="caution">
    <text evidence="10">The sequence shown here is derived from an EMBL/GenBank/DDBJ whole genome shotgun (WGS) entry which is preliminary data.</text>
</comment>
<sequence>MANIVDAVHVSSGAVLELHNITVTNSASIFGARISDHTRFVVPFLPLWPSITFEPGATIVADSTLEYTWSSLPGEGCDSFRRDVAASLRPFGLDPFLSQHPHLQMVRLRGSHLYRQPVLDIRTNSSAGYLMLNETDTRCLCIPYPAGGWDADSDNDTAGDIIAPSHAAAIMASTTSQGGGSGQGSSGASPLALDSRFIALIIALVMAAALSLVLAGFLIVQRHRDKLRRVQDQKEDGSLEDDGPVVPRSPFEDMKVSLIDGARAKSNSRLFATLRSSNEPQSKELLTTWENPEDSRRGLLATPGHHRRWGSADSEASFTIQLSSVSSQRTSVDHSLAGSPLRRAQSLCVTDLQRAPSSRAGSILLPSARSVDSGASDYTLPSLPPTPGRSPRPASRAGRAALPAAAAAAAAAALGLAAAREPAPILAAPSVQQAAALSRGDLVRLARRASLTSKTSMVSLPSLASTASLPPAHNMAPQASLALRHSLSSAHSSDAGSAAASAHLPGFEEEDEEERAAAGSTQAPEAVHKEPEGSSADVVPAVRQAASEAASCSKAAAPATAAEAAPRRTAAHTLTGSHLSKTRPMPSPFSMPEAMRKRSSRNSIEFTGLRIGKLIGTGSFGRVYKGSWRESTVAIKAITHNATLSRKVDTLRESLVGISIQHPNVMTTYKVLTTIKANALVDDAPQRRADAMRANGYSVAQLGPGSAQTPAEEELLETWLLLEYCDGGPLDRAIANKRFSSNMAAIYLSLMDITAGMIYLHSLGIVHSDLKGANVLLKSAPRSAADPRGYVCKLADFGLSRVLGANRTHVSTNSHGTVSHQAMEVLHDGRITRSSDVYSFAMIMLEMITGVPVYEGFSASQILYQVFNGARPHMPEGLPAGYKQLIEDCWHTEHSCRPTFVTVHERLRSLYQEICFNTAARS</sequence>
<dbReference type="GeneID" id="17038520"/>
<feature type="compositionally biased region" description="Low complexity" evidence="7">
    <location>
        <begin position="486"/>
        <end position="504"/>
    </location>
</feature>
<dbReference type="InterPro" id="IPR000719">
    <property type="entry name" value="Prot_kinase_dom"/>
</dbReference>
<keyword evidence="4" id="KW-0418">Kinase</keyword>
<evidence type="ECO:0000313" key="10">
    <source>
        <dbReference type="EMBL" id="EIE20544.1"/>
    </source>
</evidence>
<dbReference type="GO" id="GO:0004674">
    <property type="term" value="F:protein serine/threonine kinase activity"/>
    <property type="evidence" value="ECO:0007669"/>
    <property type="project" value="UniProtKB-KW"/>
</dbReference>
<dbReference type="InterPro" id="IPR017441">
    <property type="entry name" value="Protein_kinase_ATP_BS"/>
</dbReference>
<dbReference type="Gene3D" id="3.30.200.20">
    <property type="entry name" value="Phosphorylase Kinase, domain 1"/>
    <property type="match status" value="1"/>
</dbReference>
<dbReference type="InterPro" id="IPR011009">
    <property type="entry name" value="Kinase-like_dom_sf"/>
</dbReference>
<feature type="region of interest" description="Disordered" evidence="7">
    <location>
        <begin position="373"/>
        <end position="398"/>
    </location>
</feature>